<dbReference type="GO" id="GO:0019843">
    <property type="term" value="F:rRNA binding"/>
    <property type="evidence" value="ECO:0007669"/>
    <property type="project" value="UniProtKB-UniRule"/>
</dbReference>
<dbReference type="GO" id="GO:0003735">
    <property type="term" value="F:structural constituent of ribosome"/>
    <property type="evidence" value="ECO:0007669"/>
    <property type="project" value="InterPro"/>
</dbReference>
<name>A0A1V6M2G6_9BACT</name>
<dbReference type="InterPro" id="IPR028909">
    <property type="entry name" value="bL21-like"/>
</dbReference>
<dbReference type="PANTHER" id="PTHR21349">
    <property type="entry name" value="50S RIBOSOMAL PROTEIN L21"/>
    <property type="match status" value="1"/>
</dbReference>
<dbReference type="Pfam" id="PF00829">
    <property type="entry name" value="Ribosomal_L21p"/>
    <property type="match status" value="1"/>
</dbReference>
<proteinExistence type="inferred from homology"/>
<dbReference type="HAMAP" id="MF_01363">
    <property type="entry name" value="Ribosomal_bL21"/>
    <property type="match status" value="1"/>
</dbReference>
<dbReference type="NCBIfam" id="TIGR00061">
    <property type="entry name" value="L21"/>
    <property type="match status" value="1"/>
</dbReference>
<dbReference type="PANTHER" id="PTHR21349:SF0">
    <property type="entry name" value="LARGE RIBOSOMAL SUBUNIT PROTEIN BL21M"/>
    <property type="match status" value="1"/>
</dbReference>
<sequence length="106" mass="12162">MYAIVKDRGKQYKVRVGERCLIDLKADAQTGQILEFDNVLVCSNEEGKTTLGADTNKNAKVIAEVEGIKKSAKCMTIKFRRRKESLTRRGHREKYTRIKIKEIICD</sequence>
<accession>A0A1V6M2G6</accession>
<dbReference type="Proteomes" id="UP000242219">
    <property type="component" value="Unassembled WGS sequence"/>
</dbReference>
<dbReference type="SUPFAM" id="SSF141091">
    <property type="entry name" value="L21p-like"/>
    <property type="match status" value="1"/>
</dbReference>
<evidence type="ECO:0000313" key="6">
    <source>
        <dbReference type="EMBL" id="OQD46598.1"/>
    </source>
</evidence>
<dbReference type="GO" id="GO:0005840">
    <property type="term" value="C:ribosome"/>
    <property type="evidence" value="ECO:0007669"/>
    <property type="project" value="UniProtKB-KW"/>
</dbReference>
<comment type="caution">
    <text evidence="6">The sequence shown here is derived from an EMBL/GenBank/DDBJ whole genome shotgun (WGS) entry which is preliminary data.</text>
</comment>
<dbReference type="GO" id="GO:0005737">
    <property type="term" value="C:cytoplasm"/>
    <property type="evidence" value="ECO:0007669"/>
    <property type="project" value="UniProtKB-ARBA"/>
</dbReference>
<reference evidence="6 7" key="1">
    <citation type="journal article" date="2016" name="Genome Announc.">
        <title>Draft Genome Sequence of the Anaerobic Ammonium-Oxidizing Bacterium 'Candidatus Brocadia sp. 40'.</title>
        <authorList>
            <person name="Ali M."/>
            <person name="Haroon M.F."/>
            <person name="Narita Y."/>
            <person name="Zhang L."/>
            <person name="Rangel Shaw D."/>
            <person name="Okabe S."/>
            <person name="Saikaly P.E."/>
        </authorList>
    </citation>
    <scope>NUCLEOTIDE SEQUENCE [LARGE SCALE GENOMIC DNA]</scope>
    <source>
        <strain evidence="6 7">40</strain>
    </source>
</reference>
<protein>
    <recommendedName>
        <fullName evidence="4">Large ribosomal subunit protein bL21</fullName>
    </recommendedName>
</protein>
<evidence type="ECO:0000256" key="4">
    <source>
        <dbReference type="HAMAP-Rule" id="MF_01363"/>
    </source>
</evidence>
<evidence type="ECO:0000256" key="3">
    <source>
        <dbReference type="ARBA" id="ARBA00023274"/>
    </source>
</evidence>
<keyword evidence="2 4" id="KW-0689">Ribosomal protein</keyword>
<dbReference type="InterPro" id="IPR001787">
    <property type="entry name" value="Ribosomal_bL21"/>
</dbReference>
<keyword evidence="3 4" id="KW-0687">Ribonucleoprotein</keyword>
<keyword evidence="7" id="KW-1185">Reference proteome</keyword>
<keyword evidence="4 5" id="KW-0699">rRNA-binding</keyword>
<keyword evidence="4 5" id="KW-0694">RNA-binding</keyword>
<evidence type="ECO:0000256" key="2">
    <source>
        <dbReference type="ARBA" id="ARBA00022980"/>
    </source>
</evidence>
<gene>
    <name evidence="4" type="primary">rplU</name>
    <name evidence="6" type="ORF">BIY37_02570</name>
</gene>
<comment type="similarity">
    <text evidence="1 4 5">Belongs to the bacterial ribosomal protein bL21 family.</text>
</comment>
<evidence type="ECO:0000256" key="5">
    <source>
        <dbReference type="RuleBase" id="RU000562"/>
    </source>
</evidence>
<comment type="subunit">
    <text evidence="4">Part of the 50S ribosomal subunit. Contacts protein L20.</text>
</comment>
<comment type="function">
    <text evidence="4 5">This protein binds to 23S rRNA in the presence of protein L20.</text>
</comment>
<dbReference type="AlphaFoldDB" id="A0A1V6M2G6"/>
<dbReference type="GO" id="GO:1990904">
    <property type="term" value="C:ribonucleoprotein complex"/>
    <property type="evidence" value="ECO:0007669"/>
    <property type="project" value="UniProtKB-KW"/>
</dbReference>
<organism evidence="6 7">
    <name type="scientific">Candidatus Brocadia sapporoensis</name>
    <dbReference type="NCBI Taxonomy" id="392547"/>
    <lineage>
        <taxon>Bacteria</taxon>
        <taxon>Pseudomonadati</taxon>
        <taxon>Planctomycetota</taxon>
        <taxon>Candidatus Brocadiia</taxon>
        <taxon>Candidatus Brocadiales</taxon>
        <taxon>Candidatus Brocadiaceae</taxon>
        <taxon>Candidatus Brocadia</taxon>
    </lineage>
</organism>
<dbReference type="GO" id="GO:0006412">
    <property type="term" value="P:translation"/>
    <property type="evidence" value="ECO:0007669"/>
    <property type="project" value="UniProtKB-UniRule"/>
</dbReference>
<dbReference type="EMBL" id="MJUW02000027">
    <property type="protein sequence ID" value="OQD46598.1"/>
    <property type="molecule type" value="Genomic_DNA"/>
</dbReference>
<evidence type="ECO:0000256" key="1">
    <source>
        <dbReference type="ARBA" id="ARBA00008563"/>
    </source>
</evidence>
<evidence type="ECO:0000313" key="7">
    <source>
        <dbReference type="Proteomes" id="UP000242219"/>
    </source>
</evidence>
<dbReference type="InterPro" id="IPR036164">
    <property type="entry name" value="bL21-like_sf"/>
</dbReference>
<dbReference type="RefSeq" id="WP_070066269.1">
    <property type="nucleotide sequence ID" value="NZ_MJUW02000027.1"/>
</dbReference>